<dbReference type="KEGG" id="mmyr:MXMO3_01262"/>
<proteinExistence type="predicted"/>
<evidence type="ECO:0000259" key="1">
    <source>
        <dbReference type="Pfam" id="PF01575"/>
    </source>
</evidence>
<dbReference type="PANTHER" id="PTHR43664:SF1">
    <property type="entry name" value="BETA-METHYLMALYL-COA DEHYDRATASE"/>
    <property type="match status" value="1"/>
</dbReference>
<feature type="domain" description="MaoC-like" evidence="1">
    <location>
        <begin position="22"/>
        <end position="115"/>
    </location>
</feature>
<dbReference type="CDD" id="cd03454">
    <property type="entry name" value="YdeM"/>
    <property type="match status" value="1"/>
</dbReference>
<gene>
    <name evidence="2" type="ORF">MXMO3_01262</name>
</gene>
<sequence>MTTKNRLHFEDLEEGTVIQLGTHTISKKEIIEFAKEFDPLPFHLDEDVAKKSLLGGLASSGWQTAGLTLRMLVDEFLSKIASMGGLGFENLKWKKPLMKGDTLTGTATISSLRRSQGHPEKAVMILDFDMRNQKNQQIMTMSLANLVAVRDPNQPIEGEGE</sequence>
<dbReference type="PANTHER" id="PTHR43664">
    <property type="entry name" value="MONOAMINE OXIDASE-RELATED"/>
    <property type="match status" value="1"/>
</dbReference>
<dbReference type="STRING" id="1122213.GCA_000423365_01534"/>
<evidence type="ECO:0000313" key="3">
    <source>
        <dbReference type="Proteomes" id="UP000258927"/>
    </source>
</evidence>
<dbReference type="Gene3D" id="3.10.129.10">
    <property type="entry name" value="Hotdog Thioesterase"/>
    <property type="match status" value="1"/>
</dbReference>
<accession>A0A2R4MCU0</accession>
<dbReference type="InterPro" id="IPR029069">
    <property type="entry name" value="HotDog_dom_sf"/>
</dbReference>
<dbReference type="Proteomes" id="UP000258927">
    <property type="component" value="Chromosome"/>
</dbReference>
<dbReference type="InterPro" id="IPR052342">
    <property type="entry name" value="MCH/BMMD"/>
</dbReference>
<dbReference type="RefSeq" id="WP_117395307.1">
    <property type="nucleotide sequence ID" value="NZ_CP021330.1"/>
</dbReference>
<protein>
    <recommendedName>
        <fullName evidence="1">MaoC-like domain-containing protein</fullName>
    </recommendedName>
</protein>
<name>A0A2R4MCU0_9HYPH</name>
<dbReference type="SUPFAM" id="SSF54637">
    <property type="entry name" value="Thioesterase/thiol ester dehydrase-isomerase"/>
    <property type="match status" value="1"/>
</dbReference>
<evidence type="ECO:0000313" key="2">
    <source>
        <dbReference type="EMBL" id="AVX03793.1"/>
    </source>
</evidence>
<dbReference type="InterPro" id="IPR002539">
    <property type="entry name" value="MaoC-like_dom"/>
</dbReference>
<dbReference type="AlphaFoldDB" id="A0A2R4MCU0"/>
<keyword evidence="3" id="KW-1185">Reference proteome</keyword>
<dbReference type="EMBL" id="CP021330">
    <property type="protein sequence ID" value="AVX03793.1"/>
    <property type="molecule type" value="Genomic_DNA"/>
</dbReference>
<organism evidence="2 3">
    <name type="scientific">Maritalea myrionectae</name>
    <dbReference type="NCBI Taxonomy" id="454601"/>
    <lineage>
        <taxon>Bacteria</taxon>
        <taxon>Pseudomonadati</taxon>
        <taxon>Pseudomonadota</taxon>
        <taxon>Alphaproteobacteria</taxon>
        <taxon>Hyphomicrobiales</taxon>
        <taxon>Devosiaceae</taxon>
        <taxon>Maritalea</taxon>
    </lineage>
</organism>
<reference evidence="2 3" key="1">
    <citation type="submission" date="2017-05" db="EMBL/GenBank/DDBJ databases">
        <title>Genome Analysis of Maritalea myrionectae HL2708#5.</title>
        <authorList>
            <consortium name="Cotde Inc.-PKNU"/>
            <person name="Jang D."/>
            <person name="Oh H.-M."/>
        </authorList>
    </citation>
    <scope>NUCLEOTIDE SEQUENCE [LARGE SCALE GENOMIC DNA]</scope>
    <source>
        <strain evidence="2 3">HL2708#5</strain>
    </source>
</reference>
<dbReference type="Pfam" id="PF01575">
    <property type="entry name" value="MaoC_dehydratas"/>
    <property type="match status" value="1"/>
</dbReference>